<accession>A0ABR1BB04</accession>
<gene>
    <name evidence="2" type="ORF">RUM44_012334</name>
</gene>
<evidence type="ECO:0000313" key="2">
    <source>
        <dbReference type="EMBL" id="KAK6640638.1"/>
    </source>
</evidence>
<organism evidence="2 3">
    <name type="scientific">Polyplax serrata</name>
    <name type="common">Common mouse louse</name>
    <dbReference type="NCBI Taxonomy" id="468196"/>
    <lineage>
        <taxon>Eukaryota</taxon>
        <taxon>Metazoa</taxon>
        <taxon>Ecdysozoa</taxon>
        <taxon>Arthropoda</taxon>
        <taxon>Hexapoda</taxon>
        <taxon>Insecta</taxon>
        <taxon>Pterygota</taxon>
        <taxon>Neoptera</taxon>
        <taxon>Paraneoptera</taxon>
        <taxon>Psocodea</taxon>
        <taxon>Troctomorpha</taxon>
        <taxon>Phthiraptera</taxon>
        <taxon>Anoplura</taxon>
        <taxon>Polyplacidae</taxon>
        <taxon>Polyplax</taxon>
    </lineage>
</organism>
<name>A0ABR1BB04_POLSC</name>
<keyword evidence="3" id="KW-1185">Reference proteome</keyword>
<feature type="region of interest" description="Disordered" evidence="1">
    <location>
        <begin position="1"/>
        <end position="32"/>
    </location>
</feature>
<feature type="compositionally biased region" description="Basic and acidic residues" evidence="1">
    <location>
        <begin position="110"/>
        <end position="120"/>
    </location>
</feature>
<proteinExistence type="predicted"/>
<protein>
    <submittedName>
        <fullName evidence="2">Uncharacterized protein</fullName>
    </submittedName>
</protein>
<feature type="compositionally biased region" description="Basic and acidic residues" evidence="1">
    <location>
        <begin position="11"/>
        <end position="27"/>
    </location>
</feature>
<comment type="caution">
    <text evidence="2">The sequence shown here is derived from an EMBL/GenBank/DDBJ whole genome shotgun (WGS) entry which is preliminary data.</text>
</comment>
<evidence type="ECO:0000313" key="3">
    <source>
        <dbReference type="Proteomes" id="UP001359485"/>
    </source>
</evidence>
<sequence length="120" mass="13608">MYVSCATGRGEFVKGERERERERERQTRTPVDIHQFTSKSKLSNLFLRLFLKREEGSFANGRRLPPPALQLLGEDGKSNVTVTMMTSGVAADEEEEEEVWCGMAPNEAKTGVKREQNTFP</sequence>
<dbReference type="EMBL" id="JAWJWF010000001">
    <property type="protein sequence ID" value="KAK6640638.1"/>
    <property type="molecule type" value="Genomic_DNA"/>
</dbReference>
<reference evidence="2 3" key="1">
    <citation type="submission" date="2023-09" db="EMBL/GenBank/DDBJ databases">
        <title>Genomes of two closely related lineages of the louse Polyplax serrata with different host specificities.</title>
        <authorList>
            <person name="Martinu J."/>
            <person name="Tarabai H."/>
            <person name="Stefka J."/>
            <person name="Hypsa V."/>
        </authorList>
    </citation>
    <scope>NUCLEOTIDE SEQUENCE [LARGE SCALE GENOMIC DNA]</scope>
    <source>
        <strain evidence="2">98ZLc_SE</strain>
    </source>
</reference>
<evidence type="ECO:0000256" key="1">
    <source>
        <dbReference type="SAM" id="MobiDB-lite"/>
    </source>
</evidence>
<dbReference type="Proteomes" id="UP001359485">
    <property type="component" value="Unassembled WGS sequence"/>
</dbReference>
<feature type="region of interest" description="Disordered" evidence="1">
    <location>
        <begin position="89"/>
        <end position="120"/>
    </location>
</feature>